<evidence type="ECO:0000256" key="9">
    <source>
        <dbReference type="SAM" id="MobiDB-lite"/>
    </source>
</evidence>
<evidence type="ECO:0000256" key="4">
    <source>
        <dbReference type="ARBA" id="ARBA00022679"/>
    </source>
</evidence>
<evidence type="ECO:0000256" key="8">
    <source>
        <dbReference type="ARBA" id="ARBA00023012"/>
    </source>
</evidence>
<evidence type="ECO:0000256" key="1">
    <source>
        <dbReference type="ARBA" id="ARBA00000085"/>
    </source>
</evidence>
<keyword evidence="3" id="KW-0597">Phosphoprotein</keyword>
<evidence type="ECO:0000313" key="13">
    <source>
        <dbReference type="Proteomes" id="UP000515764"/>
    </source>
</evidence>
<keyword evidence="13" id="KW-1185">Reference proteome</keyword>
<dbReference type="InterPro" id="IPR011712">
    <property type="entry name" value="Sig_transdc_His_kin_sub3_dim/P"/>
</dbReference>
<feature type="transmembrane region" description="Helical" evidence="10">
    <location>
        <begin position="98"/>
        <end position="116"/>
    </location>
</feature>
<keyword evidence="10" id="KW-0812">Transmembrane</keyword>
<sequence length="419" mass="43720">MTTAQRADRSRSAATATATATTTVLSALALLWIIALLSRDDPSMGGAALGTAAWWWTAVTLVLQSATLLWRRQATATLGCAAALPLVLAAVVPSGLFTVTALPVLVAAFVAGLTGAWRDVRRWALASGVLVAAAHFVNGSAEARTDGSALVLQAVLQAALVVGLPLLPASVVAAQRATRAAQRETLAAVTRERDAKIGEAIALERAAMARELHDIAAHHLSGISLMASAVARQTVSAPDEARSGALEIREQSNAILEDLRRLVGLLRDVGSEDEGVKTLDTLTGLIETARLTGARVDFALRSDGRRDPGTGVSPLGQLAAYRMVQESLTNASRHAPGAPCVVTVDDRDPSRLRLTVRNAPPGPQARPASRGTGFGIVGMRERAALVGGFFDAGPTGDDGWENRMSIPRESDHDLPEGSA</sequence>
<keyword evidence="6 12" id="KW-0418">Kinase</keyword>
<accession>A0ABX6RNG9</accession>
<dbReference type="InterPro" id="IPR050482">
    <property type="entry name" value="Sensor_HK_TwoCompSys"/>
</dbReference>
<name>A0ABX6RNG9_9ACTN</name>
<feature type="compositionally biased region" description="Basic and acidic residues" evidence="9">
    <location>
        <begin position="406"/>
        <end position="419"/>
    </location>
</feature>
<dbReference type="Gene3D" id="1.20.5.1930">
    <property type="match status" value="1"/>
</dbReference>
<feature type="domain" description="Signal transduction histidine kinase subgroup 3 dimerisation and phosphoacceptor" evidence="11">
    <location>
        <begin position="204"/>
        <end position="268"/>
    </location>
</feature>
<dbReference type="PANTHER" id="PTHR24421">
    <property type="entry name" value="NITRATE/NITRITE SENSOR PROTEIN NARX-RELATED"/>
    <property type="match status" value="1"/>
</dbReference>
<dbReference type="SUPFAM" id="SSF55874">
    <property type="entry name" value="ATPase domain of HSP90 chaperone/DNA topoisomerase II/histidine kinase"/>
    <property type="match status" value="1"/>
</dbReference>
<dbReference type="Proteomes" id="UP000515764">
    <property type="component" value="Chromosome"/>
</dbReference>
<feature type="transmembrane region" description="Helical" evidence="10">
    <location>
        <begin position="123"/>
        <end position="141"/>
    </location>
</feature>
<comment type="catalytic activity">
    <reaction evidence="1">
        <text>ATP + protein L-histidine = ADP + protein N-phospho-L-histidine.</text>
        <dbReference type="EC" id="2.7.13.3"/>
    </reaction>
</comment>
<protein>
    <recommendedName>
        <fullName evidence="2">histidine kinase</fullName>
        <ecNumber evidence="2">2.7.13.3</ecNumber>
    </recommendedName>
</protein>
<organism evidence="12 13">
    <name type="scientific">Streptomyces rutgersensis</name>
    <dbReference type="NCBI Taxonomy" id="53451"/>
    <lineage>
        <taxon>Bacteria</taxon>
        <taxon>Bacillati</taxon>
        <taxon>Actinomycetota</taxon>
        <taxon>Actinomycetes</taxon>
        <taxon>Kitasatosporales</taxon>
        <taxon>Streptomycetaceae</taxon>
        <taxon>Streptomyces</taxon>
        <taxon>Streptomyces diastaticus group</taxon>
    </lineage>
</organism>
<dbReference type="Pfam" id="PF07730">
    <property type="entry name" value="HisKA_3"/>
    <property type="match status" value="1"/>
</dbReference>
<dbReference type="GO" id="GO:0016301">
    <property type="term" value="F:kinase activity"/>
    <property type="evidence" value="ECO:0007669"/>
    <property type="project" value="UniProtKB-KW"/>
</dbReference>
<keyword evidence="7" id="KW-0067">ATP-binding</keyword>
<keyword evidence="8" id="KW-0902">Two-component regulatory system</keyword>
<feature type="transmembrane region" description="Helical" evidence="10">
    <location>
        <begin position="12"/>
        <end position="37"/>
    </location>
</feature>
<dbReference type="EC" id="2.7.13.3" evidence="2"/>
<dbReference type="InterPro" id="IPR036890">
    <property type="entry name" value="HATPase_C_sf"/>
</dbReference>
<feature type="transmembrane region" description="Helical" evidence="10">
    <location>
        <begin position="147"/>
        <end position="174"/>
    </location>
</feature>
<evidence type="ECO:0000256" key="7">
    <source>
        <dbReference type="ARBA" id="ARBA00022840"/>
    </source>
</evidence>
<reference evidence="13" key="1">
    <citation type="submission" date="2019-10" db="EMBL/GenBank/DDBJ databases">
        <title>Antimicrobial potential of Antarctic Bacteria.</title>
        <authorList>
            <person name="Benaud N."/>
            <person name="Edwards R.J."/>
            <person name="Ferrari B.C."/>
        </authorList>
    </citation>
    <scope>NUCLEOTIDE SEQUENCE [LARGE SCALE GENOMIC DNA]</scope>
    <source>
        <strain evidence="13">NBH77</strain>
    </source>
</reference>
<evidence type="ECO:0000259" key="11">
    <source>
        <dbReference type="Pfam" id="PF07730"/>
    </source>
</evidence>
<evidence type="ECO:0000313" key="12">
    <source>
        <dbReference type="EMBL" id="QNE81854.1"/>
    </source>
</evidence>
<evidence type="ECO:0000256" key="10">
    <source>
        <dbReference type="SAM" id="Phobius"/>
    </source>
</evidence>
<dbReference type="RefSeq" id="WP_185393123.1">
    <property type="nucleotide sequence ID" value="NZ_CP045704.1"/>
</dbReference>
<keyword evidence="4" id="KW-0808">Transferase</keyword>
<evidence type="ECO:0000256" key="6">
    <source>
        <dbReference type="ARBA" id="ARBA00022777"/>
    </source>
</evidence>
<evidence type="ECO:0000256" key="2">
    <source>
        <dbReference type="ARBA" id="ARBA00012438"/>
    </source>
</evidence>
<proteinExistence type="predicted"/>
<gene>
    <name evidence="12" type="ORF">F0345_12570</name>
</gene>
<feature type="transmembrane region" description="Helical" evidence="10">
    <location>
        <begin position="75"/>
        <end position="92"/>
    </location>
</feature>
<dbReference type="CDD" id="cd16917">
    <property type="entry name" value="HATPase_UhpB-NarQ-NarX-like"/>
    <property type="match status" value="1"/>
</dbReference>
<feature type="region of interest" description="Disordered" evidence="9">
    <location>
        <begin position="390"/>
        <end position="419"/>
    </location>
</feature>
<keyword evidence="10" id="KW-1133">Transmembrane helix</keyword>
<dbReference type="PANTHER" id="PTHR24421:SF10">
    <property type="entry name" value="NITRATE_NITRITE SENSOR PROTEIN NARQ"/>
    <property type="match status" value="1"/>
</dbReference>
<feature type="transmembrane region" description="Helical" evidence="10">
    <location>
        <begin position="43"/>
        <end position="63"/>
    </location>
</feature>
<evidence type="ECO:0000256" key="3">
    <source>
        <dbReference type="ARBA" id="ARBA00022553"/>
    </source>
</evidence>
<dbReference type="EMBL" id="CP045704">
    <property type="protein sequence ID" value="QNE81854.1"/>
    <property type="molecule type" value="Genomic_DNA"/>
</dbReference>
<evidence type="ECO:0000256" key="5">
    <source>
        <dbReference type="ARBA" id="ARBA00022741"/>
    </source>
</evidence>
<dbReference type="Gene3D" id="3.30.565.10">
    <property type="entry name" value="Histidine kinase-like ATPase, C-terminal domain"/>
    <property type="match status" value="1"/>
</dbReference>
<keyword evidence="10" id="KW-0472">Membrane</keyword>
<keyword evidence="5" id="KW-0547">Nucleotide-binding</keyword>